<feature type="transmembrane region" description="Helical" evidence="15">
    <location>
        <begin position="12"/>
        <end position="34"/>
    </location>
</feature>
<accession>A0ABV8AVH1</accession>
<dbReference type="PROSITE" id="PS50846">
    <property type="entry name" value="HMA_2"/>
    <property type="match status" value="1"/>
</dbReference>
<keyword evidence="9" id="KW-0479">Metal-binding</keyword>
<keyword evidence="18" id="KW-1185">Reference proteome</keyword>
<dbReference type="RefSeq" id="WP_377906918.1">
    <property type="nucleotide sequence ID" value="NZ_JBHRZS010000007.1"/>
</dbReference>
<keyword evidence="4" id="KW-0813">Transport</keyword>
<evidence type="ECO:0000256" key="11">
    <source>
        <dbReference type="ARBA" id="ARBA00022989"/>
    </source>
</evidence>
<evidence type="ECO:0000256" key="13">
    <source>
        <dbReference type="ARBA" id="ARBA00030934"/>
    </source>
</evidence>
<evidence type="ECO:0000256" key="8">
    <source>
        <dbReference type="ARBA" id="ARBA00022692"/>
    </source>
</evidence>
<evidence type="ECO:0000313" key="18">
    <source>
        <dbReference type="Proteomes" id="UP001595805"/>
    </source>
</evidence>
<gene>
    <name evidence="17" type="primary">merTP</name>
    <name evidence="17" type="ORF">ACFOSV_15360</name>
</gene>
<evidence type="ECO:0000256" key="4">
    <source>
        <dbReference type="ARBA" id="ARBA00022448"/>
    </source>
</evidence>
<proteinExistence type="inferred from homology"/>
<dbReference type="InterPro" id="IPR003457">
    <property type="entry name" value="Transprt_MerT"/>
</dbReference>
<organism evidence="17 18">
    <name type="scientific">Algoriphagus namhaensis</name>
    <dbReference type="NCBI Taxonomy" id="915353"/>
    <lineage>
        <taxon>Bacteria</taxon>
        <taxon>Pseudomonadati</taxon>
        <taxon>Bacteroidota</taxon>
        <taxon>Cytophagia</taxon>
        <taxon>Cytophagales</taxon>
        <taxon>Cyclobacteriaceae</taxon>
        <taxon>Algoriphagus</taxon>
    </lineage>
</organism>
<evidence type="ECO:0000256" key="1">
    <source>
        <dbReference type="ARBA" id="ARBA00004429"/>
    </source>
</evidence>
<evidence type="ECO:0000256" key="10">
    <source>
        <dbReference type="ARBA" id="ARBA00022914"/>
    </source>
</evidence>
<evidence type="ECO:0000313" key="17">
    <source>
        <dbReference type="EMBL" id="MFC3881572.1"/>
    </source>
</evidence>
<dbReference type="InterPro" id="IPR006121">
    <property type="entry name" value="HMA_dom"/>
</dbReference>
<dbReference type="InterPro" id="IPR036163">
    <property type="entry name" value="HMA_dom_sf"/>
</dbReference>
<evidence type="ECO:0000256" key="7">
    <source>
        <dbReference type="ARBA" id="ARBA00022519"/>
    </source>
</evidence>
<dbReference type="SUPFAM" id="SSF55008">
    <property type="entry name" value="HMA, heavy metal-associated domain"/>
    <property type="match status" value="1"/>
</dbReference>
<comment type="subcellular location">
    <subcellularLocation>
        <location evidence="1">Cell inner membrane</location>
        <topology evidence="1">Multi-pass membrane protein</topology>
    </subcellularLocation>
</comment>
<reference evidence="18" key="1">
    <citation type="journal article" date="2019" name="Int. J. Syst. Evol. Microbiol.">
        <title>The Global Catalogue of Microorganisms (GCM) 10K type strain sequencing project: providing services to taxonomists for standard genome sequencing and annotation.</title>
        <authorList>
            <consortium name="The Broad Institute Genomics Platform"/>
            <consortium name="The Broad Institute Genome Sequencing Center for Infectious Disease"/>
            <person name="Wu L."/>
            <person name="Ma J."/>
        </authorList>
    </citation>
    <scope>NUCLEOTIDE SEQUENCE [LARGE SCALE GENOMIC DNA]</scope>
    <source>
        <strain evidence="18">CCUG 60523</strain>
    </source>
</reference>
<evidence type="ECO:0000256" key="2">
    <source>
        <dbReference type="ARBA" id="ARBA00008224"/>
    </source>
</evidence>
<keyword evidence="7" id="KW-0997">Cell inner membrane</keyword>
<feature type="transmembrane region" description="Helical" evidence="15">
    <location>
        <begin position="46"/>
        <end position="63"/>
    </location>
</feature>
<evidence type="ECO:0000256" key="9">
    <source>
        <dbReference type="ARBA" id="ARBA00022723"/>
    </source>
</evidence>
<name>A0ABV8AVH1_9BACT</name>
<keyword evidence="5" id="KW-0475">Mercuric resistance</keyword>
<dbReference type="NCBIfam" id="NF033556">
    <property type="entry name" value="MerTP_fusion"/>
    <property type="match status" value="1"/>
</dbReference>
<keyword evidence="11 15" id="KW-1133">Transmembrane helix</keyword>
<comment type="function">
    <text evidence="14">Involved in mercury resistance. Probably transfers a mercuric ion from the periplasmic Hg(2+)-binding protein MerP to the cytoplasmic mercuric reductase MerA.</text>
</comment>
<dbReference type="Proteomes" id="UP001595805">
    <property type="component" value="Unassembled WGS sequence"/>
</dbReference>
<evidence type="ECO:0000256" key="5">
    <source>
        <dbReference type="ARBA" id="ARBA00022466"/>
    </source>
</evidence>
<dbReference type="Gene3D" id="1.10.287.910">
    <property type="entry name" value="bacterial mercury transporter, merf"/>
    <property type="match status" value="1"/>
</dbReference>
<dbReference type="CDD" id="cd00371">
    <property type="entry name" value="HMA"/>
    <property type="match status" value="1"/>
</dbReference>
<protein>
    <recommendedName>
        <fullName evidence="3">Mercuric transport protein MerT</fullName>
    </recommendedName>
    <alternativeName>
        <fullName evidence="13">Mercury ion transport protein</fullName>
    </alternativeName>
</protein>
<comment type="caution">
    <text evidence="17">The sequence shown here is derived from an EMBL/GenBank/DDBJ whole genome shotgun (WGS) entry which is preliminary data.</text>
</comment>
<keyword evidence="8 15" id="KW-0812">Transmembrane</keyword>
<sequence length="170" mass="18700">MRSESKLASLGLLTAISASLCCITPILAILAGTSGLASTFSWLDPFRPYFIGFTLLILGMAWYQKLKPKKQIDCACDTTEKTPFIQTKQFLSIITVFSALMLAFPSYADLFFSEPNNQVELANPMDIQTIEFRIKGMTCTGFEAPVNHELSKLNGIVKALVSYENANAVV</sequence>
<keyword evidence="6" id="KW-1003">Cell membrane</keyword>
<evidence type="ECO:0000256" key="15">
    <source>
        <dbReference type="SAM" id="Phobius"/>
    </source>
</evidence>
<dbReference type="EMBL" id="JBHRZS010000007">
    <property type="protein sequence ID" value="MFC3881572.1"/>
    <property type="molecule type" value="Genomic_DNA"/>
</dbReference>
<comment type="similarity">
    <text evidence="2">Belongs to the MerT family.</text>
</comment>
<evidence type="ECO:0000256" key="3">
    <source>
        <dbReference type="ARBA" id="ARBA00017053"/>
    </source>
</evidence>
<feature type="transmembrane region" description="Helical" evidence="15">
    <location>
        <begin position="90"/>
        <end position="108"/>
    </location>
</feature>
<dbReference type="Gene3D" id="3.30.70.100">
    <property type="match status" value="1"/>
</dbReference>
<evidence type="ECO:0000256" key="12">
    <source>
        <dbReference type="ARBA" id="ARBA00023136"/>
    </source>
</evidence>
<keyword evidence="12 15" id="KW-0472">Membrane</keyword>
<evidence type="ECO:0000259" key="16">
    <source>
        <dbReference type="PROSITE" id="PS50846"/>
    </source>
</evidence>
<dbReference type="Pfam" id="PF02411">
    <property type="entry name" value="MerT"/>
    <property type="match status" value="1"/>
</dbReference>
<keyword evidence="10" id="KW-0476">Mercury</keyword>
<feature type="domain" description="HMA" evidence="16">
    <location>
        <begin position="128"/>
        <end position="170"/>
    </location>
</feature>
<evidence type="ECO:0000256" key="6">
    <source>
        <dbReference type="ARBA" id="ARBA00022475"/>
    </source>
</evidence>
<evidence type="ECO:0000256" key="14">
    <source>
        <dbReference type="ARBA" id="ARBA00045720"/>
    </source>
</evidence>